<dbReference type="AlphaFoldDB" id="A0A2H3KSH8"/>
<dbReference type="OrthoDB" id="157777at2"/>
<proteinExistence type="predicted"/>
<gene>
    <name evidence="2" type="ORF">A9Q02_09490</name>
</gene>
<feature type="transmembrane region" description="Helical" evidence="1">
    <location>
        <begin position="7"/>
        <end position="27"/>
    </location>
</feature>
<sequence>MSLRVRIVVCLAIGLVSGVMCSLYQGAFARGAGDLGMPLCMGQALLAGADPYAVCQGFQSDGVTPNTANPLTTVVISLPLLWLPPSIAAGVFFGLSSGLLAWGLTRTGDWWRLLTLLALPYWQALVTVQWSPLLLAVWFWPALLALTLAKPHVGAAVALTTPWRPWPVAIGVVIGVVSLLMMPTWPFAMAGRIGAMDDYLAPLLIFPGFLLLLAGLQWRTREGRFLLLLSLVPQRAFYDQLLVFAVPRTMRSLLILVLCSWLTYFGWFFWPGSPLPWLIVGLYLPALGILFVDRYTLAKESK</sequence>
<evidence type="ECO:0008006" key="4">
    <source>
        <dbReference type="Google" id="ProtNLM"/>
    </source>
</evidence>
<name>A0A2H3KSH8_9CHLR</name>
<comment type="caution">
    <text evidence="2">The sequence shown here is derived from an EMBL/GenBank/DDBJ whole genome shotgun (WGS) entry which is preliminary data.</text>
</comment>
<feature type="transmembrane region" description="Helical" evidence="1">
    <location>
        <begin position="253"/>
        <end position="270"/>
    </location>
</feature>
<evidence type="ECO:0000256" key="1">
    <source>
        <dbReference type="SAM" id="Phobius"/>
    </source>
</evidence>
<reference evidence="2 3" key="1">
    <citation type="submission" date="2016-05" db="EMBL/GenBank/DDBJ databases">
        <authorList>
            <person name="Lavstsen T."/>
            <person name="Jespersen J.S."/>
        </authorList>
    </citation>
    <scope>NUCLEOTIDE SEQUENCE [LARGE SCALE GENOMIC DNA]</scope>
    <source>
        <strain evidence="2 3">B7-9</strain>
    </source>
</reference>
<feature type="transmembrane region" description="Helical" evidence="1">
    <location>
        <begin position="166"/>
        <end position="187"/>
    </location>
</feature>
<dbReference type="Proteomes" id="UP000220922">
    <property type="component" value="Unassembled WGS sequence"/>
</dbReference>
<feature type="transmembrane region" description="Helical" evidence="1">
    <location>
        <begin position="116"/>
        <end position="140"/>
    </location>
</feature>
<feature type="transmembrane region" description="Helical" evidence="1">
    <location>
        <begin position="199"/>
        <end position="219"/>
    </location>
</feature>
<keyword evidence="1" id="KW-0812">Transmembrane</keyword>
<feature type="transmembrane region" description="Helical" evidence="1">
    <location>
        <begin position="276"/>
        <end position="297"/>
    </location>
</feature>
<dbReference type="RefSeq" id="WP_097650942.1">
    <property type="nucleotide sequence ID" value="NZ_LYXE01000036.1"/>
</dbReference>
<keyword evidence="1" id="KW-0472">Membrane</keyword>
<organism evidence="2 3">
    <name type="scientific">Candidatus Chloroploca asiatica</name>
    <dbReference type="NCBI Taxonomy" id="1506545"/>
    <lineage>
        <taxon>Bacteria</taxon>
        <taxon>Bacillati</taxon>
        <taxon>Chloroflexota</taxon>
        <taxon>Chloroflexia</taxon>
        <taxon>Chloroflexales</taxon>
        <taxon>Chloroflexineae</taxon>
        <taxon>Oscillochloridaceae</taxon>
        <taxon>Candidatus Chloroploca</taxon>
    </lineage>
</organism>
<keyword evidence="3" id="KW-1185">Reference proteome</keyword>
<protein>
    <recommendedName>
        <fullName evidence="4">DUF2029 domain-containing protein</fullName>
    </recommendedName>
</protein>
<accession>A0A2H3KSH8</accession>
<evidence type="ECO:0000313" key="3">
    <source>
        <dbReference type="Proteomes" id="UP000220922"/>
    </source>
</evidence>
<evidence type="ECO:0000313" key="2">
    <source>
        <dbReference type="EMBL" id="PDW00609.1"/>
    </source>
</evidence>
<dbReference type="EMBL" id="LYXE01000036">
    <property type="protein sequence ID" value="PDW00609.1"/>
    <property type="molecule type" value="Genomic_DNA"/>
</dbReference>
<feature type="transmembrane region" description="Helical" evidence="1">
    <location>
        <begin position="81"/>
        <end position="104"/>
    </location>
</feature>
<keyword evidence="1" id="KW-1133">Transmembrane helix</keyword>